<feature type="transmembrane region" description="Helical" evidence="13">
    <location>
        <begin position="241"/>
        <end position="267"/>
    </location>
</feature>
<evidence type="ECO:0000256" key="5">
    <source>
        <dbReference type="ARBA" id="ARBA00022676"/>
    </source>
</evidence>
<keyword evidence="6" id="KW-0808">Transferase</keyword>
<feature type="compositionally biased region" description="Polar residues" evidence="12">
    <location>
        <begin position="1"/>
        <end position="10"/>
    </location>
</feature>
<evidence type="ECO:0000256" key="12">
    <source>
        <dbReference type="SAM" id="MobiDB-lite"/>
    </source>
</evidence>
<feature type="transmembrane region" description="Helical" evidence="13">
    <location>
        <begin position="717"/>
        <end position="744"/>
    </location>
</feature>
<feature type="transmembrane region" description="Helical" evidence="13">
    <location>
        <begin position="808"/>
        <end position="831"/>
    </location>
</feature>
<evidence type="ECO:0000256" key="13">
    <source>
        <dbReference type="SAM" id="Phobius"/>
    </source>
</evidence>
<feature type="transmembrane region" description="Helical" evidence="13">
    <location>
        <begin position="273"/>
        <end position="290"/>
    </location>
</feature>
<organism evidence="14">
    <name type="scientific">Phaeomonas parva</name>
    <dbReference type="NCBI Taxonomy" id="124430"/>
    <lineage>
        <taxon>Eukaryota</taxon>
        <taxon>Sar</taxon>
        <taxon>Stramenopiles</taxon>
        <taxon>Ochrophyta</taxon>
        <taxon>Pinguiophyceae</taxon>
        <taxon>Pinguiochrysidales</taxon>
        <taxon>Pinguiochrysidaceae</taxon>
        <taxon>Phaeomonas</taxon>
    </lineage>
</organism>
<feature type="transmembrane region" description="Helical" evidence="13">
    <location>
        <begin position="756"/>
        <end position="776"/>
    </location>
</feature>
<evidence type="ECO:0000256" key="10">
    <source>
        <dbReference type="ARBA" id="ARBA00023136"/>
    </source>
</evidence>
<reference evidence="14" key="1">
    <citation type="submission" date="2021-01" db="EMBL/GenBank/DDBJ databases">
        <authorList>
            <person name="Corre E."/>
            <person name="Pelletier E."/>
            <person name="Niang G."/>
            <person name="Scheremetjew M."/>
            <person name="Finn R."/>
            <person name="Kale V."/>
            <person name="Holt S."/>
            <person name="Cochrane G."/>
            <person name="Meng A."/>
            <person name="Brown T."/>
            <person name="Cohen L."/>
        </authorList>
    </citation>
    <scope>NUCLEOTIDE SEQUENCE</scope>
    <source>
        <strain evidence="14">CCMP2877</strain>
    </source>
</reference>
<dbReference type="PANTHER" id="PTHR12413:SF1">
    <property type="entry name" value="DOLICHYL PYROPHOSPHATE MAN9GLCNAC2 ALPHA-1,3-GLUCOSYLTRANSFERASE"/>
    <property type="match status" value="1"/>
</dbReference>
<feature type="transmembrane region" description="Helical" evidence="13">
    <location>
        <begin position="212"/>
        <end position="229"/>
    </location>
</feature>
<feature type="transmembrane region" description="Helical" evidence="13">
    <location>
        <begin position="843"/>
        <end position="864"/>
    </location>
</feature>
<sequence>MLQRQGSSKRAGSPVPEEQGEGLPTDDDDEEEEEELESSDGGDGSSSSVGSISSSGGGGLMVWLLVAMVGLALRHFVSLYPHSGRHNPPMYGDYEAQRHWMEVTWNLPVRDWYFDTPENDLQYWGLDYPPLSAFFALGVGRVSAWFEPASVELGASRGYDTPAHRAFMRASVYLTDLVVYLPAALLLARLLFPEARVSTGRGARTLDANLSARRLSAAAMVFCPSLLLIDHGHFQYNGVGIGLALAAAACLLASRRWLACVLFSLSLNFKQMALFYAPVFGCVLLGWCLGQERGAGTDAAVDNFERADAKRQALLRRALRMYRQGYDMPDSLAEFRMPLPRVRRFLSRVVYLGAFVVLTFGALNLPFCIANAPDLRGQLQVLAPAAEPLSWNELLLRYQPELPKVIVSADSREDGDAPALAAEDEDEVGAAHAPANETAAAAAPGEMDDSSEQDTPAEVKPSWVSTVVSTLTQAARRCLEESTQQVNAAASSAYQQLDHKSRLGQQYASTIVHFSAARLETFSRQLLLASSDAALRFTEAMGLSPPGTDVARGCVAGVQQVAHRVFPIARGLFEDKVANFWYVLSIPLDVRNSVDESRLALLALLATLAALLPLIYLLLRAVPSQPVALKELLDEDEEKWKAQCAAVDGAIANAGANPIERRELEHEKEDLLAQRSVLVASGRGVRPSPRGAALVLALIASALACFLFGFQVHEKSILLAAVPLAALLPLDAGVVFLASSFLCFSMYPLLEKDGLTWAYGCLQAMLLGVALMLWSLDVPSLVPLEDYARKAESPSAFRGVLAAMRGKWARMLVGAASVLGMVAVHVLHATVPAPAALPHIYPLLYSVSSFGMILLLHVYVLVWLCALVC</sequence>
<protein>
    <recommendedName>
        <fullName evidence="4">dolichyl-P-Glc:Man9GlcNAc2-PP-dolichol alpha-1,3-glucosyltransferase</fullName>
        <ecNumber evidence="4">2.4.1.267</ecNumber>
    </recommendedName>
    <alternativeName>
        <fullName evidence="11">Dol-P-Glc:Man(9)GlcNAc(2)-PP-Dol alpha-1,3-glucosyltransferase</fullName>
    </alternativeName>
</protein>
<feature type="region of interest" description="Disordered" evidence="12">
    <location>
        <begin position="1"/>
        <end position="52"/>
    </location>
</feature>
<accession>A0A7S1XQQ6</accession>
<comment type="subcellular location">
    <subcellularLocation>
        <location evidence="1">Endoplasmic reticulum membrane</location>
        <topology evidence="1">Multi-pass membrane protein</topology>
    </subcellularLocation>
</comment>
<evidence type="ECO:0000313" key="14">
    <source>
        <dbReference type="EMBL" id="CAD9254976.1"/>
    </source>
</evidence>
<feature type="compositionally biased region" description="Acidic residues" evidence="12">
    <location>
        <begin position="18"/>
        <end position="40"/>
    </location>
</feature>
<feature type="compositionally biased region" description="Low complexity" evidence="12">
    <location>
        <begin position="430"/>
        <end position="443"/>
    </location>
</feature>
<feature type="transmembrane region" description="Helical" evidence="13">
    <location>
        <begin position="172"/>
        <end position="192"/>
    </location>
</feature>
<keyword evidence="7 13" id="KW-0812">Transmembrane</keyword>
<feature type="transmembrane region" description="Helical" evidence="13">
    <location>
        <begin position="691"/>
        <end position="711"/>
    </location>
</feature>
<comment type="pathway">
    <text evidence="2">Protein modification; protein glycosylation.</text>
</comment>
<dbReference type="Pfam" id="PF03155">
    <property type="entry name" value="Alg6_Alg8"/>
    <property type="match status" value="2"/>
</dbReference>
<evidence type="ECO:0000256" key="1">
    <source>
        <dbReference type="ARBA" id="ARBA00004477"/>
    </source>
</evidence>
<dbReference type="GO" id="GO:0005789">
    <property type="term" value="C:endoplasmic reticulum membrane"/>
    <property type="evidence" value="ECO:0007669"/>
    <property type="project" value="UniProtKB-SubCell"/>
</dbReference>
<evidence type="ECO:0000256" key="6">
    <source>
        <dbReference type="ARBA" id="ARBA00022679"/>
    </source>
</evidence>
<evidence type="ECO:0000256" key="3">
    <source>
        <dbReference type="ARBA" id="ARBA00008715"/>
    </source>
</evidence>
<keyword evidence="5" id="KW-0328">Glycosyltransferase</keyword>
<dbReference type="UniPathway" id="UPA00378"/>
<keyword evidence="8" id="KW-0256">Endoplasmic reticulum</keyword>
<gene>
    <name evidence="14" type="ORF">PPAR1163_LOCUS13344</name>
</gene>
<proteinExistence type="inferred from homology"/>
<feature type="region of interest" description="Disordered" evidence="12">
    <location>
        <begin position="409"/>
        <end position="462"/>
    </location>
</feature>
<keyword evidence="9 13" id="KW-1133">Transmembrane helix</keyword>
<evidence type="ECO:0000256" key="4">
    <source>
        <dbReference type="ARBA" id="ARBA00011937"/>
    </source>
</evidence>
<evidence type="ECO:0000256" key="8">
    <source>
        <dbReference type="ARBA" id="ARBA00022824"/>
    </source>
</evidence>
<dbReference type="InterPro" id="IPR004856">
    <property type="entry name" value="Glyco_trans_ALG6/ALG8"/>
</dbReference>
<name>A0A7S1XQQ6_9STRA</name>
<feature type="transmembrane region" description="Helical" evidence="13">
    <location>
        <begin position="345"/>
        <end position="367"/>
    </location>
</feature>
<dbReference type="EMBL" id="HBGJ01020560">
    <property type="protein sequence ID" value="CAD9254976.1"/>
    <property type="molecule type" value="Transcribed_RNA"/>
</dbReference>
<evidence type="ECO:0000256" key="7">
    <source>
        <dbReference type="ARBA" id="ARBA00022692"/>
    </source>
</evidence>
<keyword evidence="10 13" id="KW-0472">Membrane</keyword>
<dbReference type="GO" id="GO:0042281">
    <property type="term" value="F:dolichyl pyrophosphate Man9GlcNAc2 alpha-1,3-glucosyltransferase activity"/>
    <property type="evidence" value="ECO:0007669"/>
    <property type="project" value="UniProtKB-EC"/>
</dbReference>
<dbReference type="PANTHER" id="PTHR12413">
    <property type="entry name" value="DOLICHYL GLYCOSYLTRANSFERASE"/>
    <property type="match status" value="1"/>
</dbReference>
<evidence type="ECO:0000256" key="2">
    <source>
        <dbReference type="ARBA" id="ARBA00004922"/>
    </source>
</evidence>
<evidence type="ECO:0000256" key="11">
    <source>
        <dbReference type="ARBA" id="ARBA00032921"/>
    </source>
</evidence>
<dbReference type="AlphaFoldDB" id="A0A7S1XQQ6"/>
<dbReference type="EC" id="2.4.1.267" evidence="4"/>
<evidence type="ECO:0000256" key="9">
    <source>
        <dbReference type="ARBA" id="ARBA00022989"/>
    </source>
</evidence>
<comment type="similarity">
    <text evidence="3">Belongs to the ALG6/ALG8 glucosyltransferase family.</text>
</comment>